<keyword evidence="9 10" id="KW-1015">Disulfide bond</keyword>
<feature type="domain" description="Fibronectin type-III" evidence="19">
    <location>
        <begin position="1268"/>
        <end position="1363"/>
    </location>
</feature>
<dbReference type="Gene3D" id="2.60.40.10">
    <property type="entry name" value="Immunoglobulins"/>
    <property type="match status" value="13"/>
</dbReference>
<comment type="function">
    <text evidence="12">Putative Notch ligand involved in the mediation of Notch signaling.</text>
</comment>
<evidence type="ECO:0000259" key="18">
    <source>
        <dbReference type="PROSITE" id="PS50227"/>
    </source>
</evidence>
<feature type="domain" description="Fibronectin type-III" evidence="19">
    <location>
        <begin position="1368"/>
        <end position="1463"/>
    </location>
</feature>
<dbReference type="PROSITE" id="PS50853">
    <property type="entry name" value="FN3"/>
    <property type="match status" value="13"/>
</dbReference>
<evidence type="ECO:0000256" key="7">
    <source>
        <dbReference type="ARBA" id="ARBA00022989"/>
    </source>
</evidence>
<feature type="domain" description="GAIN-B" evidence="17">
    <location>
        <begin position="1830"/>
        <end position="1992"/>
    </location>
</feature>
<dbReference type="SMART" id="SM00051">
    <property type="entry name" value="DSL"/>
    <property type="match status" value="1"/>
</dbReference>
<feature type="domain" description="Fibronectin type-III" evidence="19">
    <location>
        <begin position="682"/>
        <end position="777"/>
    </location>
</feature>
<proteinExistence type="predicted"/>
<feature type="signal peptide" evidence="15">
    <location>
        <begin position="1"/>
        <end position="23"/>
    </location>
</feature>
<feature type="domain" description="Fibronectin type-III" evidence="19">
    <location>
        <begin position="476"/>
        <end position="580"/>
    </location>
</feature>
<feature type="domain" description="DSL" evidence="20">
    <location>
        <begin position="179"/>
        <end position="224"/>
    </location>
</feature>
<dbReference type="InterPro" id="IPR000203">
    <property type="entry name" value="GPS"/>
</dbReference>
<keyword evidence="2 12" id="KW-0217">Developmental protein</keyword>
<accession>A0AAV7JGN4</accession>
<comment type="caution">
    <text evidence="10">Lacks conserved residue(s) required for the propagation of feature annotation.</text>
</comment>
<dbReference type="SUPFAM" id="SSF57196">
    <property type="entry name" value="EGF/Laminin"/>
    <property type="match status" value="1"/>
</dbReference>
<feature type="domain" description="Fibronectin type-III" evidence="19">
    <location>
        <begin position="1171"/>
        <end position="1263"/>
    </location>
</feature>
<reference evidence="21 22" key="1">
    <citation type="journal article" date="2023" name="BMC Biol.">
        <title>The compact genome of the sponge Oopsacas minuta (Hexactinellida) is lacking key metazoan core genes.</title>
        <authorList>
            <person name="Santini S."/>
            <person name="Schenkelaars Q."/>
            <person name="Jourda C."/>
            <person name="Duchesne M."/>
            <person name="Belahbib H."/>
            <person name="Rocher C."/>
            <person name="Selva M."/>
            <person name="Riesgo A."/>
            <person name="Vervoort M."/>
            <person name="Leys S.P."/>
            <person name="Kodjabachian L."/>
            <person name="Le Bivic A."/>
            <person name="Borchiellini C."/>
            <person name="Claverie J.M."/>
            <person name="Renard E."/>
        </authorList>
    </citation>
    <scope>NUCLEOTIDE SEQUENCE [LARGE SCALE GENOMIC DNA]</scope>
    <source>
        <strain evidence="21">SPO-2</strain>
    </source>
</reference>
<feature type="domain" description="EGF-like" evidence="16">
    <location>
        <begin position="1559"/>
        <end position="1592"/>
    </location>
</feature>
<dbReference type="SMART" id="SM00303">
    <property type="entry name" value="GPS"/>
    <property type="match status" value="1"/>
</dbReference>
<dbReference type="InterPro" id="IPR000152">
    <property type="entry name" value="EGF-type_Asp/Asn_hydroxyl_site"/>
</dbReference>
<evidence type="ECO:0000256" key="11">
    <source>
        <dbReference type="PROSITE-ProRule" id="PRU00377"/>
    </source>
</evidence>
<dbReference type="PROSITE" id="PS50026">
    <property type="entry name" value="EGF_3"/>
    <property type="match status" value="2"/>
</dbReference>
<dbReference type="CDD" id="cd00054">
    <property type="entry name" value="EGF_CA"/>
    <property type="match status" value="2"/>
</dbReference>
<dbReference type="GO" id="GO:0005886">
    <property type="term" value="C:plasma membrane"/>
    <property type="evidence" value="ECO:0007669"/>
    <property type="project" value="UniProtKB-SubCell"/>
</dbReference>
<dbReference type="InterPro" id="IPR018097">
    <property type="entry name" value="EGF_Ca-bd_CS"/>
</dbReference>
<dbReference type="PROSITE" id="PS51051">
    <property type="entry name" value="DSL"/>
    <property type="match status" value="1"/>
</dbReference>
<feature type="chain" id="PRO_5043922212" description="Delta-like protein" evidence="15">
    <location>
        <begin position="24"/>
        <end position="2160"/>
    </location>
</feature>
<dbReference type="PROSITE" id="PS50221">
    <property type="entry name" value="GAIN_B"/>
    <property type="match status" value="1"/>
</dbReference>
<dbReference type="GO" id="GO:0004930">
    <property type="term" value="F:G protein-coupled receptor activity"/>
    <property type="evidence" value="ECO:0007669"/>
    <property type="project" value="InterPro"/>
</dbReference>
<dbReference type="Pfam" id="PF00041">
    <property type="entry name" value="fn3"/>
    <property type="match status" value="10"/>
</dbReference>
<evidence type="ECO:0000256" key="8">
    <source>
        <dbReference type="ARBA" id="ARBA00023136"/>
    </source>
</evidence>
<evidence type="ECO:0000256" key="5">
    <source>
        <dbReference type="ARBA" id="ARBA00022692"/>
    </source>
</evidence>
<dbReference type="PROSITE" id="PS00022">
    <property type="entry name" value="EGF_1"/>
    <property type="match status" value="2"/>
</dbReference>
<evidence type="ECO:0000259" key="20">
    <source>
        <dbReference type="PROSITE" id="PS51051"/>
    </source>
</evidence>
<keyword evidence="22" id="KW-1185">Reference proteome</keyword>
<feature type="domain" description="Fibronectin type-III" evidence="19">
    <location>
        <begin position="286"/>
        <end position="381"/>
    </location>
</feature>
<feature type="domain" description="Fibronectin type-III" evidence="19">
    <location>
        <begin position="1465"/>
        <end position="1561"/>
    </location>
</feature>
<feature type="domain" description="Fibronectin type-III" evidence="19">
    <location>
        <begin position="1077"/>
        <end position="1170"/>
    </location>
</feature>
<dbReference type="SUPFAM" id="SSF49265">
    <property type="entry name" value="Fibronectin type III"/>
    <property type="match status" value="7"/>
</dbReference>
<organism evidence="21 22">
    <name type="scientific">Oopsacas minuta</name>
    <dbReference type="NCBI Taxonomy" id="111878"/>
    <lineage>
        <taxon>Eukaryota</taxon>
        <taxon>Metazoa</taxon>
        <taxon>Porifera</taxon>
        <taxon>Hexactinellida</taxon>
        <taxon>Hexasterophora</taxon>
        <taxon>Lyssacinosida</taxon>
        <taxon>Leucopsacidae</taxon>
        <taxon>Oopsacas</taxon>
    </lineage>
</organism>
<dbReference type="InterPro" id="IPR009030">
    <property type="entry name" value="Growth_fac_rcpt_cys_sf"/>
</dbReference>
<dbReference type="Pfam" id="PF01414">
    <property type="entry name" value="DSL"/>
    <property type="match status" value="1"/>
</dbReference>
<evidence type="ECO:0000256" key="10">
    <source>
        <dbReference type="PROSITE-ProRule" id="PRU00076"/>
    </source>
</evidence>
<dbReference type="InterPro" id="IPR036116">
    <property type="entry name" value="FN3_sf"/>
</dbReference>
<dbReference type="Gene3D" id="2.60.220.50">
    <property type="match status" value="1"/>
</dbReference>
<comment type="subcellular location">
    <subcellularLocation>
        <location evidence="1">Cell membrane</location>
        <topology evidence="1">Multi-pass membrane protein</topology>
    </subcellularLocation>
    <subcellularLocation>
        <location evidence="12">Membrane</location>
        <topology evidence="12">Single-pass type I membrane protein</topology>
    </subcellularLocation>
</comment>
<sequence>MKLTILLAYYLILPVIYLKGTSGTGKLTINYIDFDTKGRDIDGAYCDLGLFYYNACGPLFKICLRYGHSTSTFDCNSGSSTFSEIITDYYTDTDFVTFGTSLGEVTNPVEYSTENSFDGNFEISIVAIDTDGFWNGGDDDIDHIIIRISAIKQANFGSTLTYEGLRQSFKTTASLQYKFTCDDNYYSTFCTVYCIAEDSTSGHYTCNSVTGGKICNTGYSGTNCDVGSCSEGFEWNKANHSCIDVNECTQYKDQCTQICKNTVGSYECSCMTNYYLATYTACSIITFDTLIAVYGLTSRSIHINWQTTFTPITHSFSLYYVVYYRDITSFASSYIYYENTTALQYTITNLLPYRNYQLYVSSIGSLSSGKSNTVIVRTNQDIPSQSPTSVTILTVSDTEISFSWFAPSRESQNGIIIDYVIVINNTEHTVSGSSTFYKITNLKPHKVYTLSVAAATSVGIGPYSSFITITTHESFPTSTPLLSVTTITHTTMTLTLFPPTDIDTLNGVIIYYTVTYTGISVDTSTLTVRVTPSTTDYLSPVDETLVGLQEGVSYNIQAAVSTSVGSGPYTDVITQMTHEIAPTDTPQNIQFTTILTTSLSLSWDSPPLSEQNGIITGYRLANRGVSIDTEWRNTTLATNSATLENLSEGSKYIIYICAANSMGEGPCISVTETTLEILPDGAPTMFVVENRASNSLSFSWTLPLIVERNGVIIAFHLVATDLQTNIEISQAEVSGTTFFYQFTDLEEHHEYSIKIQARNSIGYGPDAELIVSTSESSPGEAPANFTGIPTTVSITLSWEAISVDQQNGELTFYEITYFNAATFLLHTHVGTNISSSELEYTIYGLEEDVVYHFRIRVYTSVGAGPYSNEISVRTQEALPSSPPTEFKAFVLSTTEIQVEYDYPLVINQNGAITGFDISVTSSTESIEQIISTYLTSYTIHSLHPYSSYSIQVRAINSIGHSPYTPVIIITTNQALPAEAPTHLTLLLITPNSVNLSWDQIPPSSLNGEFVSYSVLVTATQTTISFLYASISPQAIIASLTPYTEYSLAVAVVNTHGTGPYSSSDVTFTTLQSPPSQGPELLPIQNITNTSALVQFNSLPIHLQNGPIISYTLSLYASADNLLVTSITLSSLSHNLSTLLPYREYTVQLTASNLAGTSSPTSTSFMTAEYVPTGPPTSISATPYSTYVTLLYQPPEASEQNGIIIYYSIKFGTSISTTIYTTHMTEYSVYDLEEFTQYQFSITAWTSIGIGPYSSELYVSTLPFPPSAAPQNVTGTPQSYHSIFVSWYHIPAIHQNSLIISYIVYYQEQEHDTSEGKRTVDAFKTDTIITPLKPDEVYSIIVAAVNSGGIGPLSVPIYVRTLQGLPTAAPTQVIVVSTSSSSYIVSWIGILAQHHNGLLLSYEIVSQGANYDMSPLRIKTGLNTTSLVVTGLHPAVEYTVYVFASNAIGNGPASDSASLLLPESTPNVAPSIIDSSSGKNWIFVVWEEIDGIDRNGLILLYELRFTPSSDTQFVFINISAPTINSNLTGLNIDTYYAIEIRAYTSAGPGPFSSEQFLSTDNHVCIVCVNGECSQDYAESICQCNPGFTGQTCDINIDDCLDVNCDHGSCTDGVNKYICECDDGYQGQLCDITTGTPVCGEVLYLNFLWLDTAYSDTVVLPCSDSDSLLFGDASRSCSADGSWLPPNVNNCMKKVYNDLDIEGDLILSPEDVIDSVANLQNIFCVVDSGSGPTFFPSEIEILIEVIVNVLDSVDSQNESTRVDLLPQMMPGVLCMFSGILDSRNLELFHLSTDSVLAIEIYELIERIAKLNAENYDTTNSDFTLFSKENIHMYITPLTDGQSVTLPDYDLSAVKDTGLYPSSISIPGSEVSNLFSKSNGVVPVIAVVFSRYLGQAIGTSSLNTDLDTTTISTGVISVQNSLGEPLTFSSPITLTLKLLNSAESKLKYTCVYWDNTTQAWTSSGLSYAGESSEYFSCFSTHATSFSVLSFKYEGPNDQIIITGSISAILCLLVVFVSCSIWFLYNYFKRKDFKFIDLQRQSETVGHPLQSDDASFNPLYDHNKDKLDMIYQTEQEKSKNYSIIDIEHHEDRQNAEIKSKPSTEPFAEDIEIDNKEVDDPSMSESNAFKTDSDNLTENFYDCIASEDVQPGSSVHSEDEHSDDI</sequence>
<feature type="region of interest" description="Disordered" evidence="13">
    <location>
        <begin position="2141"/>
        <end position="2160"/>
    </location>
</feature>
<dbReference type="EMBL" id="JAKMXF010000333">
    <property type="protein sequence ID" value="KAI6648047.1"/>
    <property type="molecule type" value="Genomic_DNA"/>
</dbReference>
<feature type="disulfide bond" evidence="10">
    <location>
        <begin position="1598"/>
        <end position="1608"/>
    </location>
</feature>
<dbReference type="PROSITE" id="PS50227">
    <property type="entry name" value="G_PROTEIN_RECEP_F2_3"/>
    <property type="match status" value="1"/>
</dbReference>
<dbReference type="SMART" id="SM00179">
    <property type="entry name" value="EGF_CA"/>
    <property type="match status" value="2"/>
</dbReference>
<dbReference type="SMART" id="SM00181">
    <property type="entry name" value="EGF"/>
    <property type="match status" value="3"/>
</dbReference>
<evidence type="ECO:0000259" key="17">
    <source>
        <dbReference type="PROSITE" id="PS50221"/>
    </source>
</evidence>
<evidence type="ECO:0000313" key="22">
    <source>
        <dbReference type="Proteomes" id="UP001165289"/>
    </source>
</evidence>
<dbReference type="InterPro" id="IPR003961">
    <property type="entry name" value="FN3_dom"/>
</dbReference>
<keyword evidence="5 12" id="KW-0812">Transmembrane</keyword>
<dbReference type="PROSITE" id="PS01186">
    <property type="entry name" value="EGF_2"/>
    <property type="match status" value="2"/>
</dbReference>
<dbReference type="SUPFAM" id="SSF57184">
    <property type="entry name" value="Growth factor receptor domain"/>
    <property type="match status" value="1"/>
</dbReference>
<dbReference type="InterPro" id="IPR013783">
    <property type="entry name" value="Ig-like_fold"/>
</dbReference>
<dbReference type="Pfam" id="PF07645">
    <property type="entry name" value="EGF_CA"/>
    <property type="match status" value="1"/>
</dbReference>
<evidence type="ECO:0000256" key="4">
    <source>
        <dbReference type="ARBA" id="ARBA00022536"/>
    </source>
</evidence>
<feature type="domain" description="Fibronectin type-III" evidence="19">
    <location>
        <begin position="781"/>
        <end position="877"/>
    </location>
</feature>
<keyword evidence="6 12" id="KW-0677">Repeat</keyword>
<gene>
    <name evidence="21" type="ORF">LOD99_8249</name>
</gene>
<evidence type="ECO:0000256" key="2">
    <source>
        <dbReference type="ARBA" id="ARBA00022473"/>
    </source>
</evidence>
<dbReference type="InterPro" id="IPR057244">
    <property type="entry name" value="GAIN_B"/>
</dbReference>
<comment type="caution">
    <text evidence="21">The sequence shown here is derived from an EMBL/GenBank/DDBJ whole genome shotgun (WGS) entry which is preliminary data.</text>
</comment>
<dbReference type="Gene3D" id="2.10.25.140">
    <property type="match status" value="1"/>
</dbReference>
<feature type="disulfide bond" evidence="11">
    <location>
        <begin position="194"/>
        <end position="206"/>
    </location>
</feature>
<dbReference type="GO" id="GO:0005509">
    <property type="term" value="F:calcium ion binding"/>
    <property type="evidence" value="ECO:0007669"/>
    <property type="project" value="InterPro"/>
</dbReference>
<dbReference type="InterPro" id="IPR050713">
    <property type="entry name" value="RTP_Phos/Ushers"/>
</dbReference>
<dbReference type="InterPro" id="IPR049883">
    <property type="entry name" value="NOTCH1_EGF-like"/>
</dbReference>
<keyword evidence="8 12" id="KW-0472">Membrane</keyword>
<protein>
    <recommendedName>
        <fullName evidence="12">Delta-like protein</fullName>
    </recommendedName>
</protein>
<evidence type="ECO:0000256" key="12">
    <source>
        <dbReference type="RuleBase" id="RU280815"/>
    </source>
</evidence>
<dbReference type="PANTHER" id="PTHR46957">
    <property type="entry name" value="CYTOKINE RECEPTOR"/>
    <property type="match status" value="1"/>
</dbReference>
<feature type="domain" description="Fibronectin type-III" evidence="19">
    <location>
        <begin position="585"/>
        <end position="680"/>
    </location>
</feature>
<dbReference type="PROSITE" id="PS00010">
    <property type="entry name" value="ASX_HYDROXYL"/>
    <property type="match status" value="1"/>
</dbReference>
<keyword evidence="12 15" id="KW-0732">Signal</keyword>
<dbReference type="InterPro" id="IPR000742">
    <property type="entry name" value="EGF"/>
</dbReference>
<dbReference type="SMART" id="SM00060">
    <property type="entry name" value="FN3"/>
    <property type="match status" value="13"/>
</dbReference>
<dbReference type="Pfam" id="PF01825">
    <property type="entry name" value="GPS"/>
    <property type="match status" value="1"/>
</dbReference>
<dbReference type="FunFam" id="2.60.40.10:FF:000028">
    <property type="entry name" value="Neuronal cell adhesion molecule"/>
    <property type="match status" value="1"/>
</dbReference>
<keyword evidence="3" id="KW-1003">Cell membrane</keyword>
<feature type="domain" description="Fibronectin type-III" evidence="19">
    <location>
        <begin position="979"/>
        <end position="1072"/>
    </location>
</feature>
<dbReference type="CDD" id="cd00063">
    <property type="entry name" value="FN3"/>
    <property type="match status" value="13"/>
</dbReference>
<feature type="domain" description="G-protein coupled receptors family 2 profile 1" evidence="18">
    <location>
        <begin position="1618"/>
        <end position="1693"/>
    </location>
</feature>
<dbReference type="PROSITE" id="PS01187">
    <property type="entry name" value="EGF_CA"/>
    <property type="match status" value="2"/>
</dbReference>
<feature type="transmembrane region" description="Helical" evidence="14">
    <location>
        <begin position="1996"/>
        <end position="2021"/>
    </location>
</feature>
<evidence type="ECO:0000256" key="6">
    <source>
        <dbReference type="ARBA" id="ARBA00022737"/>
    </source>
</evidence>
<keyword evidence="7 12" id="KW-1133">Transmembrane helix</keyword>
<dbReference type="Gene3D" id="2.10.25.10">
    <property type="entry name" value="Laminin"/>
    <property type="match status" value="2"/>
</dbReference>
<dbReference type="PANTHER" id="PTHR46957:SF3">
    <property type="entry name" value="CYTOKINE RECEPTOR"/>
    <property type="match status" value="1"/>
</dbReference>
<dbReference type="InterPro" id="IPR001879">
    <property type="entry name" value="GPCR_2_extracellular_dom"/>
</dbReference>
<feature type="disulfide bond" evidence="11">
    <location>
        <begin position="181"/>
        <end position="190"/>
    </location>
</feature>
<feature type="disulfide bond" evidence="10">
    <location>
        <begin position="1619"/>
        <end position="1628"/>
    </location>
</feature>
<dbReference type="InterPro" id="IPR046338">
    <property type="entry name" value="GAIN_dom_sf"/>
</dbReference>
<evidence type="ECO:0000256" key="1">
    <source>
        <dbReference type="ARBA" id="ARBA00004651"/>
    </source>
</evidence>
<evidence type="ECO:0000256" key="9">
    <source>
        <dbReference type="ARBA" id="ARBA00023157"/>
    </source>
</evidence>
<feature type="compositionally biased region" description="Basic and acidic residues" evidence="13">
    <location>
        <begin position="2151"/>
        <end position="2160"/>
    </location>
</feature>
<evidence type="ECO:0000259" key="16">
    <source>
        <dbReference type="PROSITE" id="PS50026"/>
    </source>
</evidence>
<dbReference type="InterPro" id="IPR001774">
    <property type="entry name" value="DSL"/>
</dbReference>
<dbReference type="Proteomes" id="UP001165289">
    <property type="component" value="Unassembled WGS sequence"/>
</dbReference>
<feature type="disulfide bond" evidence="11">
    <location>
        <begin position="215"/>
        <end position="224"/>
    </location>
</feature>
<name>A0AAV7JGN4_9METZ</name>
<keyword evidence="4 10" id="KW-0245">EGF-like domain</keyword>
<evidence type="ECO:0000256" key="13">
    <source>
        <dbReference type="SAM" id="MobiDB-lite"/>
    </source>
</evidence>
<evidence type="ECO:0000256" key="15">
    <source>
        <dbReference type="SAM" id="SignalP"/>
    </source>
</evidence>
<evidence type="ECO:0000313" key="21">
    <source>
        <dbReference type="EMBL" id="KAI6648047.1"/>
    </source>
</evidence>
<feature type="disulfide bond" evidence="10">
    <location>
        <begin position="1582"/>
        <end position="1591"/>
    </location>
</feature>
<evidence type="ECO:0000256" key="3">
    <source>
        <dbReference type="ARBA" id="ARBA00022475"/>
    </source>
</evidence>
<evidence type="ECO:0000259" key="19">
    <source>
        <dbReference type="PROSITE" id="PS50853"/>
    </source>
</evidence>
<feature type="domain" description="Fibronectin type-III" evidence="19">
    <location>
        <begin position="882"/>
        <end position="974"/>
    </location>
</feature>
<feature type="domain" description="EGF-like" evidence="16">
    <location>
        <begin position="1594"/>
        <end position="1629"/>
    </location>
</feature>
<feature type="domain" description="Fibronectin type-III" evidence="19">
    <location>
        <begin position="386"/>
        <end position="474"/>
    </location>
</feature>
<dbReference type="InterPro" id="IPR001881">
    <property type="entry name" value="EGF-like_Ca-bd_dom"/>
</dbReference>
<evidence type="ECO:0000256" key="14">
    <source>
        <dbReference type="SAM" id="Phobius"/>
    </source>
</evidence>